<dbReference type="SUPFAM" id="SSF160240">
    <property type="entry name" value="Cation efflux protein cytoplasmic domain-like"/>
    <property type="match status" value="2"/>
</dbReference>
<gene>
    <name evidence="10" type="ORF">HGG79_15090</name>
</gene>
<dbReference type="InterPro" id="IPR002524">
    <property type="entry name" value="Cation_efflux"/>
</dbReference>
<evidence type="ECO:0000259" key="9">
    <source>
        <dbReference type="Pfam" id="PF16916"/>
    </source>
</evidence>
<sequence>MISKFLVTRFIKNYEEIENEKVRNSYGFLGSTVGIIINTILFIVKLIVGIITSSISVTADAFNNLSDATSSLITMIGFKLASKPADREHPFGHGRIEYISGLAVSFMVMLVGFEFIKSSYSRITNPIQVNFQIIPFILILLSILTKVWISRFNKYIGKKINSSALQASSFDALSDVITSSCVALSLVLSKWTTFPLDGYIGILVSAFIIYSGFSLIKETLNPLLGEAPDEELVDKIINGVLSYRYISGVHDLVIHNYGPNKFMASIHAEVPQDISIVKIHEIIDRAEKELSNELNIILVIHMDPINTNDKEVNFARKELEKIIKNYSVIKSIHDFRIVGEGEKKNLIFDIVIDYNQSLTEEFQTKIVEDLSKDIKKIHPLYDAVITIDRDFT</sequence>
<feature type="transmembrane region" description="Helical" evidence="7">
    <location>
        <begin position="128"/>
        <end position="149"/>
    </location>
</feature>
<dbReference type="GO" id="GO:0008324">
    <property type="term" value="F:monoatomic cation transmembrane transporter activity"/>
    <property type="evidence" value="ECO:0007669"/>
    <property type="project" value="InterPro"/>
</dbReference>
<evidence type="ECO:0000256" key="7">
    <source>
        <dbReference type="SAM" id="Phobius"/>
    </source>
</evidence>
<evidence type="ECO:0000256" key="3">
    <source>
        <dbReference type="ARBA" id="ARBA00022448"/>
    </source>
</evidence>
<dbReference type="Proteomes" id="UP000563151">
    <property type="component" value="Unassembled WGS sequence"/>
</dbReference>
<keyword evidence="3" id="KW-0813">Transport</keyword>
<dbReference type="FunFam" id="1.20.1510.10:FF:000006">
    <property type="entry name" value="Divalent cation efflux transporter"/>
    <property type="match status" value="1"/>
</dbReference>
<dbReference type="Gene3D" id="3.30.70.1350">
    <property type="entry name" value="Cation efflux protein, cytoplasmic domain"/>
    <property type="match status" value="2"/>
</dbReference>
<evidence type="ECO:0000256" key="1">
    <source>
        <dbReference type="ARBA" id="ARBA00004141"/>
    </source>
</evidence>
<dbReference type="InterPro" id="IPR050291">
    <property type="entry name" value="CDF_Transporter"/>
</dbReference>
<accession>A0A923EDC4</accession>
<comment type="caution">
    <text evidence="10">The sequence shown here is derived from an EMBL/GenBank/DDBJ whole genome shotgun (WGS) entry which is preliminary data.</text>
</comment>
<proteinExistence type="inferred from homology"/>
<evidence type="ECO:0000256" key="5">
    <source>
        <dbReference type="ARBA" id="ARBA00022989"/>
    </source>
</evidence>
<dbReference type="NCBIfam" id="TIGR01297">
    <property type="entry name" value="CDF"/>
    <property type="match status" value="1"/>
</dbReference>
<evidence type="ECO:0000313" key="11">
    <source>
        <dbReference type="Proteomes" id="UP000563151"/>
    </source>
</evidence>
<dbReference type="InterPro" id="IPR036837">
    <property type="entry name" value="Cation_efflux_CTD_sf"/>
</dbReference>
<evidence type="ECO:0000256" key="2">
    <source>
        <dbReference type="ARBA" id="ARBA00008114"/>
    </source>
</evidence>
<feature type="domain" description="Cation efflux protein cytoplasmic" evidence="9">
    <location>
        <begin position="228"/>
        <end position="304"/>
    </location>
</feature>
<keyword evidence="5 7" id="KW-1133">Transmembrane helix</keyword>
<reference evidence="10 11" key="1">
    <citation type="submission" date="2020-04" db="EMBL/GenBank/DDBJ databases">
        <title>Genomic insights into acetone-butanol-ethanol (ABE) fermentation by sequencing solventogenic clostridia strains.</title>
        <authorList>
            <person name="Brown S."/>
        </authorList>
    </citation>
    <scope>NUCLEOTIDE SEQUENCE [LARGE SCALE GENOMIC DNA]</scope>
    <source>
        <strain evidence="10 11">DJ011</strain>
    </source>
</reference>
<name>A0A923EDC4_CLOTT</name>
<evidence type="ECO:0000259" key="8">
    <source>
        <dbReference type="Pfam" id="PF01545"/>
    </source>
</evidence>
<dbReference type="InterPro" id="IPR027470">
    <property type="entry name" value="Cation_efflux_CTD"/>
</dbReference>
<dbReference type="EMBL" id="JAAZWO010000022">
    <property type="protein sequence ID" value="MBC2399089.1"/>
    <property type="molecule type" value="Genomic_DNA"/>
</dbReference>
<dbReference type="Pfam" id="PF16916">
    <property type="entry name" value="ZT_dimer"/>
    <property type="match status" value="1"/>
</dbReference>
<dbReference type="AlphaFoldDB" id="A0A923EDC4"/>
<evidence type="ECO:0000256" key="4">
    <source>
        <dbReference type="ARBA" id="ARBA00022692"/>
    </source>
</evidence>
<dbReference type="InterPro" id="IPR027469">
    <property type="entry name" value="Cation_efflux_TMD_sf"/>
</dbReference>
<comment type="similarity">
    <text evidence="2">Belongs to the cation diffusion facilitator (CDF) transporter (TC 2.A.4) family.</text>
</comment>
<feature type="transmembrane region" description="Helical" evidence="7">
    <location>
        <begin position="96"/>
        <end position="116"/>
    </location>
</feature>
<dbReference type="GO" id="GO:0016020">
    <property type="term" value="C:membrane"/>
    <property type="evidence" value="ECO:0007669"/>
    <property type="project" value="UniProtKB-SubCell"/>
</dbReference>
<dbReference type="Gene3D" id="1.20.1510.10">
    <property type="entry name" value="Cation efflux protein transmembrane domain"/>
    <property type="match status" value="1"/>
</dbReference>
<dbReference type="RefSeq" id="WP_035148360.1">
    <property type="nucleotide sequence ID" value="NZ_JAAZWO010000022.1"/>
</dbReference>
<protein>
    <submittedName>
        <fullName evidence="10">Cation transporter</fullName>
    </submittedName>
</protein>
<feature type="transmembrane region" description="Helical" evidence="7">
    <location>
        <begin position="198"/>
        <end position="216"/>
    </location>
</feature>
<feature type="domain" description="Cation efflux protein transmembrane" evidence="8">
    <location>
        <begin position="32"/>
        <end position="224"/>
    </location>
</feature>
<dbReference type="SUPFAM" id="SSF161111">
    <property type="entry name" value="Cation efflux protein transmembrane domain-like"/>
    <property type="match status" value="1"/>
</dbReference>
<evidence type="ECO:0000256" key="6">
    <source>
        <dbReference type="ARBA" id="ARBA00023136"/>
    </source>
</evidence>
<organism evidence="10 11">
    <name type="scientific">Clostridium tetanomorphum</name>
    <dbReference type="NCBI Taxonomy" id="1553"/>
    <lineage>
        <taxon>Bacteria</taxon>
        <taxon>Bacillati</taxon>
        <taxon>Bacillota</taxon>
        <taxon>Clostridia</taxon>
        <taxon>Eubacteriales</taxon>
        <taxon>Clostridiaceae</taxon>
        <taxon>Clostridium</taxon>
    </lineage>
</organism>
<keyword evidence="6 7" id="KW-0472">Membrane</keyword>
<keyword evidence="11" id="KW-1185">Reference proteome</keyword>
<dbReference type="PANTHER" id="PTHR43840:SF15">
    <property type="entry name" value="MITOCHONDRIAL METAL TRANSPORTER 1-RELATED"/>
    <property type="match status" value="1"/>
</dbReference>
<comment type="subcellular location">
    <subcellularLocation>
        <location evidence="1">Membrane</location>
        <topology evidence="1">Multi-pass membrane protein</topology>
    </subcellularLocation>
</comment>
<dbReference type="InterPro" id="IPR058533">
    <property type="entry name" value="Cation_efflux_TM"/>
</dbReference>
<feature type="transmembrane region" description="Helical" evidence="7">
    <location>
        <begin position="26"/>
        <end position="48"/>
    </location>
</feature>
<dbReference type="Pfam" id="PF01545">
    <property type="entry name" value="Cation_efflux"/>
    <property type="match status" value="1"/>
</dbReference>
<evidence type="ECO:0000313" key="10">
    <source>
        <dbReference type="EMBL" id="MBC2399089.1"/>
    </source>
</evidence>
<keyword evidence="4 7" id="KW-0812">Transmembrane</keyword>
<dbReference type="PANTHER" id="PTHR43840">
    <property type="entry name" value="MITOCHONDRIAL METAL TRANSPORTER 1-RELATED"/>
    <property type="match status" value="1"/>
</dbReference>